<reference evidence="2" key="2">
    <citation type="submission" date="2015-01" db="EMBL/GenBank/DDBJ databases">
        <title>Evolutionary Origins and Diversification of the Mycorrhizal Mutualists.</title>
        <authorList>
            <consortium name="DOE Joint Genome Institute"/>
            <consortium name="Mycorrhizal Genomics Consortium"/>
            <person name="Kohler A."/>
            <person name="Kuo A."/>
            <person name="Nagy L.G."/>
            <person name="Floudas D."/>
            <person name="Copeland A."/>
            <person name="Barry K.W."/>
            <person name="Cichocki N."/>
            <person name="Veneault-Fourrey C."/>
            <person name="LaButti K."/>
            <person name="Lindquist E.A."/>
            <person name="Lipzen A."/>
            <person name="Lundell T."/>
            <person name="Morin E."/>
            <person name="Murat C."/>
            <person name="Riley R."/>
            <person name="Ohm R."/>
            <person name="Sun H."/>
            <person name="Tunlid A."/>
            <person name="Henrissat B."/>
            <person name="Grigoriev I.V."/>
            <person name="Hibbett D.S."/>
            <person name="Martin F."/>
        </authorList>
    </citation>
    <scope>NUCLEOTIDE SEQUENCE [LARGE SCALE GENOMIC DNA]</scope>
    <source>
        <strain evidence="2">Foug A</strain>
    </source>
</reference>
<dbReference type="OrthoDB" id="2688393at2759"/>
<evidence type="ECO:0000313" key="2">
    <source>
        <dbReference type="Proteomes" id="UP000053989"/>
    </source>
</evidence>
<dbReference type="AlphaFoldDB" id="A0A0C3EGJ4"/>
<dbReference type="InParanoid" id="A0A0C3EGJ4"/>
<reference evidence="1 2" key="1">
    <citation type="submission" date="2014-04" db="EMBL/GenBank/DDBJ databases">
        <authorList>
            <consortium name="DOE Joint Genome Institute"/>
            <person name="Kuo A."/>
            <person name="Kohler A."/>
            <person name="Nagy L.G."/>
            <person name="Floudas D."/>
            <person name="Copeland A."/>
            <person name="Barry K.W."/>
            <person name="Cichocki N."/>
            <person name="Veneault-Fourrey C."/>
            <person name="LaButti K."/>
            <person name="Lindquist E.A."/>
            <person name="Lipzen A."/>
            <person name="Lundell T."/>
            <person name="Morin E."/>
            <person name="Murat C."/>
            <person name="Sun H."/>
            <person name="Tunlid A."/>
            <person name="Henrissat B."/>
            <person name="Grigoriev I.V."/>
            <person name="Hibbett D.S."/>
            <person name="Martin F."/>
            <person name="Nordberg H.P."/>
            <person name="Cantor M.N."/>
            <person name="Hua S.X."/>
        </authorList>
    </citation>
    <scope>NUCLEOTIDE SEQUENCE [LARGE SCALE GENOMIC DNA]</scope>
    <source>
        <strain evidence="1 2">Foug A</strain>
    </source>
</reference>
<gene>
    <name evidence="1" type="ORF">SCLCIDRAFT_108251</name>
</gene>
<feature type="non-terminal residue" evidence="1">
    <location>
        <position position="1"/>
    </location>
</feature>
<keyword evidence="2" id="KW-1185">Reference proteome</keyword>
<proteinExistence type="predicted"/>
<organism evidence="1 2">
    <name type="scientific">Scleroderma citrinum Foug A</name>
    <dbReference type="NCBI Taxonomy" id="1036808"/>
    <lineage>
        <taxon>Eukaryota</taxon>
        <taxon>Fungi</taxon>
        <taxon>Dikarya</taxon>
        <taxon>Basidiomycota</taxon>
        <taxon>Agaricomycotina</taxon>
        <taxon>Agaricomycetes</taxon>
        <taxon>Agaricomycetidae</taxon>
        <taxon>Boletales</taxon>
        <taxon>Sclerodermatineae</taxon>
        <taxon>Sclerodermataceae</taxon>
        <taxon>Scleroderma</taxon>
    </lineage>
</organism>
<evidence type="ECO:0000313" key="1">
    <source>
        <dbReference type="EMBL" id="KIM67424.1"/>
    </source>
</evidence>
<sequence>LSFGSAPDIQSQMDAIPRGPSWCSLMIHVEGYPTRELIQLYWHDTLEVV</sequence>
<dbReference type="EMBL" id="KN822013">
    <property type="protein sequence ID" value="KIM67424.1"/>
    <property type="molecule type" value="Genomic_DNA"/>
</dbReference>
<protein>
    <submittedName>
        <fullName evidence="1">Uncharacterized protein</fullName>
    </submittedName>
</protein>
<accession>A0A0C3EGJ4</accession>
<dbReference type="HOGENOM" id="CLU_3147320_0_0_1"/>
<dbReference type="Proteomes" id="UP000053989">
    <property type="component" value="Unassembled WGS sequence"/>
</dbReference>
<name>A0A0C3EGJ4_9AGAM</name>